<feature type="domain" description="RecX first three-helical" evidence="8">
    <location>
        <begin position="62"/>
        <end position="100"/>
    </location>
</feature>
<evidence type="ECO:0000256" key="4">
    <source>
        <dbReference type="ARBA" id="ARBA00022490"/>
    </source>
</evidence>
<name>A0A1H8FMT4_9FIRM</name>
<gene>
    <name evidence="5" type="primary">recX</name>
    <name evidence="9" type="ORF">SAMN05216454_102179</name>
</gene>
<dbReference type="InterPro" id="IPR036388">
    <property type="entry name" value="WH-like_DNA-bd_sf"/>
</dbReference>
<dbReference type="Gene3D" id="1.10.10.10">
    <property type="entry name" value="Winged helix-like DNA-binding domain superfamily/Winged helix DNA-binding domain"/>
    <property type="match status" value="3"/>
</dbReference>
<accession>A0A1H8FMT4</accession>
<evidence type="ECO:0000259" key="7">
    <source>
        <dbReference type="Pfam" id="PF21981"/>
    </source>
</evidence>
<dbReference type="Pfam" id="PF02631">
    <property type="entry name" value="RecX_HTH2"/>
    <property type="match status" value="1"/>
</dbReference>
<protein>
    <recommendedName>
        <fullName evidence="3 5">Regulatory protein RecX</fullName>
    </recommendedName>
</protein>
<proteinExistence type="inferred from homology"/>
<evidence type="ECO:0000256" key="5">
    <source>
        <dbReference type="HAMAP-Rule" id="MF_01114"/>
    </source>
</evidence>
<comment type="similarity">
    <text evidence="2 5">Belongs to the RecX family.</text>
</comment>
<comment type="function">
    <text evidence="5">Modulates RecA activity.</text>
</comment>
<dbReference type="Pfam" id="PF21981">
    <property type="entry name" value="RecX_HTH3"/>
    <property type="match status" value="1"/>
</dbReference>
<dbReference type="Pfam" id="PF21982">
    <property type="entry name" value="RecX_HTH1"/>
    <property type="match status" value="1"/>
</dbReference>
<dbReference type="STRING" id="215200.SAMN05216454_102179"/>
<feature type="domain" description="RecX third three-helical" evidence="7">
    <location>
        <begin position="154"/>
        <end position="201"/>
    </location>
</feature>
<dbReference type="GO" id="GO:0006282">
    <property type="term" value="P:regulation of DNA repair"/>
    <property type="evidence" value="ECO:0007669"/>
    <property type="project" value="UniProtKB-UniRule"/>
</dbReference>
<dbReference type="OrthoDB" id="5421057at2"/>
<sequence>MSKITAIEFQKKNKDRVNLYVDDEYLLSLYAELIYKYNLEKGQEVDKDKLVEILKVDEYEKAKNKALQSITRTEKSEKKMREKLLKDFDEDIVEEVIEFLKKYSLVDDERFADRIVANDVNFKKVGKNKIKQNLYSKGIGREYIESAISEIDRDKELENAIYLAKKKISKIKSTDERTIKNKLYQHLAYKGFDYDTINSAIRRVLEGED</sequence>
<dbReference type="NCBIfam" id="NF001058">
    <property type="entry name" value="PRK00117.4-1"/>
    <property type="match status" value="1"/>
</dbReference>
<reference evidence="9 10" key="1">
    <citation type="submission" date="2016-10" db="EMBL/GenBank/DDBJ databases">
        <authorList>
            <person name="de Groot N.N."/>
        </authorList>
    </citation>
    <scope>NUCLEOTIDE SEQUENCE [LARGE SCALE GENOMIC DNA]</scope>
    <source>
        <strain evidence="9 10">Calf135</strain>
    </source>
</reference>
<dbReference type="HAMAP" id="MF_01114">
    <property type="entry name" value="RecX"/>
    <property type="match status" value="1"/>
</dbReference>
<comment type="subcellular location">
    <subcellularLocation>
        <location evidence="1 5">Cytoplasm</location>
    </subcellularLocation>
</comment>
<dbReference type="Proteomes" id="UP000199512">
    <property type="component" value="Unassembled WGS sequence"/>
</dbReference>
<dbReference type="RefSeq" id="WP_091974195.1">
    <property type="nucleotide sequence ID" value="NZ_CAUWDX010000047.1"/>
</dbReference>
<organism evidence="9 10">
    <name type="scientific">Peptostreptococcus russellii</name>
    <dbReference type="NCBI Taxonomy" id="215200"/>
    <lineage>
        <taxon>Bacteria</taxon>
        <taxon>Bacillati</taxon>
        <taxon>Bacillota</taxon>
        <taxon>Clostridia</taxon>
        <taxon>Peptostreptococcales</taxon>
        <taxon>Peptostreptococcaceae</taxon>
        <taxon>Peptostreptococcus</taxon>
    </lineage>
</organism>
<dbReference type="InterPro" id="IPR003783">
    <property type="entry name" value="Regulatory_RecX"/>
</dbReference>
<dbReference type="AlphaFoldDB" id="A0A1H8FMT4"/>
<dbReference type="InterPro" id="IPR053925">
    <property type="entry name" value="RecX_HTH_3rd"/>
</dbReference>
<dbReference type="EMBL" id="FODF01000002">
    <property type="protein sequence ID" value="SEN32976.1"/>
    <property type="molecule type" value="Genomic_DNA"/>
</dbReference>
<dbReference type="InterPro" id="IPR053924">
    <property type="entry name" value="RecX_HTH_2nd"/>
</dbReference>
<evidence type="ECO:0000256" key="3">
    <source>
        <dbReference type="ARBA" id="ARBA00018111"/>
    </source>
</evidence>
<dbReference type="GO" id="GO:0005737">
    <property type="term" value="C:cytoplasm"/>
    <property type="evidence" value="ECO:0007669"/>
    <property type="project" value="UniProtKB-SubCell"/>
</dbReference>
<dbReference type="InterPro" id="IPR053926">
    <property type="entry name" value="RecX_HTH_1st"/>
</dbReference>
<evidence type="ECO:0000256" key="2">
    <source>
        <dbReference type="ARBA" id="ARBA00009695"/>
    </source>
</evidence>
<dbReference type="PANTHER" id="PTHR33602:SF1">
    <property type="entry name" value="REGULATORY PROTEIN RECX FAMILY PROTEIN"/>
    <property type="match status" value="1"/>
</dbReference>
<evidence type="ECO:0000256" key="1">
    <source>
        <dbReference type="ARBA" id="ARBA00004496"/>
    </source>
</evidence>
<evidence type="ECO:0000313" key="10">
    <source>
        <dbReference type="Proteomes" id="UP000199512"/>
    </source>
</evidence>
<evidence type="ECO:0000259" key="6">
    <source>
        <dbReference type="Pfam" id="PF02631"/>
    </source>
</evidence>
<dbReference type="PANTHER" id="PTHR33602">
    <property type="entry name" value="REGULATORY PROTEIN RECX FAMILY PROTEIN"/>
    <property type="match status" value="1"/>
</dbReference>
<feature type="domain" description="RecX second three-helical" evidence="6">
    <location>
        <begin position="107"/>
        <end position="147"/>
    </location>
</feature>
<evidence type="ECO:0000259" key="8">
    <source>
        <dbReference type="Pfam" id="PF21982"/>
    </source>
</evidence>
<keyword evidence="4 5" id="KW-0963">Cytoplasm</keyword>
<keyword evidence="10" id="KW-1185">Reference proteome</keyword>
<evidence type="ECO:0000313" key="9">
    <source>
        <dbReference type="EMBL" id="SEN32976.1"/>
    </source>
</evidence>